<dbReference type="Gene3D" id="3.40.605.10">
    <property type="entry name" value="Aldehyde Dehydrogenase, Chain A, domain 1"/>
    <property type="match status" value="1"/>
</dbReference>
<dbReference type="Pfam" id="PF00171">
    <property type="entry name" value="Aldedh"/>
    <property type="match status" value="1"/>
</dbReference>
<dbReference type="NCBIfam" id="TIGR02299">
    <property type="entry name" value="HpaE"/>
    <property type="match status" value="1"/>
</dbReference>
<sequence length="503" mass="54273">MAELQANLAKLQDHLQRFRDEGVTNLIAGQAVPARSGATFDNVSPVDDSVICSVAKGGAEDIDAAARAAKDAFAEWRDFPLAERKKVLHRIADGIESRAEEIAFCECWDTGQALRFMSKAALRGAENFRFFADRAPAARDGQMLPSSTLMNVTTRVPIGPVGVITPWNTPFMLSTWKIAPALAAGCTIVHKPAEFSPVTARILAGIAHDAGLPPGVWNLVNGFGEDAGKTLTEHPDIKAIAFVGESKTGSMIMKQGADTLKRVHFELGGKNPVVVFDDADLDRALDAAIFMIYSLNGERCTSSSRLLVQSSVAEAFKAKLVERVNRIKVGHPLDPATEIGPLIHKEHLDKVTSYFDIARADGATIAAGGERTGEAGCYVKPTLFTDAKPGMRVAQEEIFGPVLTVIEFDTEAEALEIANGVDYGLTGYVWTSDLTRALRFTDKLEAGMIWVNSENVRHLPTPFGGMKASGIGRDGGDWSFEFYMEQKHIGFATGQHGIARLGA</sequence>
<gene>
    <name evidence="7" type="primary">hpaE</name>
    <name evidence="7" type="ORF">P1J78_11815</name>
</gene>
<keyword evidence="2 5" id="KW-0560">Oxidoreductase</keyword>
<dbReference type="RefSeq" id="WP_275567561.1">
    <property type="nucleotide sequence ID" value="NZ_JARGYC010000027.1"/>
</dbReference>
<dbReference type="InterPro" id="IPR016162">
    <property type="entry name" value="Ald_DH_N"/>
</dbReference>
<evidence type="ECO:0000256" key="5">
    <source>
        <dbReference type="RuleBase" id="RU003345"/>
    </source>
</evidence>
<dbReference type="SUPFAM" id="SSF53720">
    <property type="entry name" value="ALDH-like"/>
    <property type="match status" value="1"/>
</dbReference>
<evidence type="ECO:0000256" key="2">
    <source>
        <dbReference type="ARBA" id="ARBA00023002"/>
    </source>
</evidence>
<dbReference type="InterPro" id="IPR016163">
    <property type="entry name" value="Ald_DH_C"/>
</dbReference>
<comment type="caution">
    <text evidence="7">The sequence shown here is derived from an EMBL/GenBank/DDBJ whole genome shotgun (WGS) entry which is preliminary data.</text>
</comment>
<feature type="active site" evidence="4">
    <location>
        <position position="266"/>
    </location>
</feature>
<dbReference type="GO" id="GO:0018480">
    <property type="term" value="F:5-carboxymethyl-2-hydroxymuconic-semialdehyde dehydrogenase activity"/>
    <property type="evidence" value="ECO:0007669"/>
    <property type="project" value="InterPro"/>
</dbReference>
<dbReference type="InterPro" id="IPR016161">
    <property type="entry name" value="Ald_DH/histidinol_DH"/>
</dbReference>
<dbReference type="Gene3D" id="3.40.309.10">
    <property type="entry name" value="Aldehyde Dehydrogenase, Chain A, domain 2"/>
    <property type="match status" value="1"/>
</dbReference>
<dbReference type="GO" id="GO:1901023">
    <property type="term" value="P:4-hydroxyphenylacetate catabolic process"/>
    <property type="evidence" value="ECO:0007669"/>
    <property type="project" value="InterPro"/>
</dbReference>
<reference evidence="7" key="1">
    <citation type="submission" date="2023-03" db="EMBL/GenBank/DDBJ databases">
        <title>Multiphase analysis and comparison of six strains from genera Psychromarinibacter, Lutimaribacter, and Maritimibacter, including a novel species: Psychromarinibacter sediminicola sp. nov.</title>
        <authorList>
            <person name="Wang Y.-H."/>
            <person name="Ye M.-Q."/>
            <person name="Du Z.-J."/>
        </authorList>
    </citation>
    <scope>NUCLEOTIDE SEQUENCE</scope>
    <source>
        <strain evidence="7">C21-152</strain>
    </source>
</reference>
<keyword evidence="3" id="KW-0520">NAD</keyword>
<dbReference type="FunFam" id="3.40.309.10:FF:000012">
    <property type="entry name" value="Betaine aldehyde dehydrogenase"/>
    <property type="match status" value="1"/>
</dbReference>
<evidence type="ECO:0000313" key="7">
    <source>
        <dbReference type="EMBL" id="MDF0601421.1"/>
    </source>
</evidence>
<evidence type="ECO:0000256" key="4">
    <source>
        <dbReference type="PROSITE-ProRule" id="PRU10007"/>
    </source>
</evidence>
<dbReference type="PANTHER" id="PTHR43720">
    <property type="entry name" value="2-AMINOMUCONIC SEMIALDEHYDE DEHYDROGENASE"/>
    <property type="match status" value="1"/>
</dbReference>
<accession>A0AAE3NSU3</accession>
<feature type="domain" description="Aldehyde dehydrogenase" evidence="6">
    <location>
        <begin position="36"/>
        <end position="489"/>
    </location>
</feature>
<dbReference type="FunFam" id="3.40.605.10:FF:000007">
    <property type="entry name" value="NAD/NADP-dependent betaine aldehyde dehydrogenase"/>
    <property type="match status" value="1"/>
</dbReference>
<dbReference type="InterPro" id="IPR011985">
    <property type="entry name" value="DH_HpaE"/>
</dbReference>
<evidence type="ECO:0000313" key="8">
    <source>
        <dbReference type="Proteomes" id="UP001220964"/>
    </source>
</evidence>
<organism evidence="7 8">
    <name type="scientific">Psychromarinibacter sediminicola</name>
    <dbReference type="NCBI Taxonomy" id="3033385"/>
    <lineage>
        <taxon>Bacteria</taxon>
        <taxon>Pseudomonadati</taxon>
        <taxon>Pseudomonadota</taxon>
        <taxon>Alphaproteobacteria</taxon>
        <taxon>Rhodobacterales</taxon>
        <taxon>Paracoccaceae</taxon>
        <taxon>Psychromarinibacter</taxon>
    </lineage>
</organism>
<evidence type="ECO:0000256" key="1">
    <source>
        <dbReference type="ARBA" id="ARBA00009986"/>
    </source>
</evidence>
<name>A0AAE3NSU3_9RHOB</name>
<keyword evidence="8" id="KW-1185">Reference proteome</keyword>
<proteinExistence type="inferred from homology"/>
<protein>
    <submittedName>
        <fullName evidence="7">5-carboxymethyl-2-hydroxymuconate semialdehyde dehydrogenase</fullName>
    </submittedName>
</protein>
<evidence type="ECO:0000256" key="3">
    <source>
        <dbReference type="ARBA" id="ARBA00023027"/>
    </source>
</evidence>
<dbReference type="CDD" id="cd07093">
    <property type="entry name" value="ALDH_F8_HMSADH"/>
    <property type="match status" value="1"/>
</dbReference>
<dbReference type="EMBL" id="JARGYC010000027">
    <property type="protein sequence ID" value="MDF0601421.1"/>
    <property type="molecule type" value="Genomic_DNA"/>
</dbReference>
<evidence type="ECO:0000259" key="6">
    <source>
        <dbReference type="Pfam" id="PF00171"/>
    </source>
</evidence>
<dbReference type="PANTHER" id="PTHR43720:SF2">
    <property type="entry name" value="2-AMINOMUCONIC SEMIALDEHYDE DEHYDROGENASE"/>
    <property type="match status" value="1"/>
</dbReference>
<dbReference type="InterPro" id="IPR015590">
    <property type="entry name" value="Aldehyde_DH_dom"/>
</dbReference>
<dbReference type="InterPro" id="IPR029510">
    <property type="entry name" value="Ald_DH_CS_GLU"/>
</dbReference>
<dbReference type="AlphaFoldDB" id="A0AAE3NSU3"/>
<dbReference type="PROSITE" id="PS00687">
    <property type="entry name" value="ALDEHYDE_DEHYDR_GLU"/>
    <property type="match status" value="1"/>
</dbReference>
<dbReference type="Proteomes" id="UP001220964">
    <property type="component" value="Unassembled WGS sequence"/>
</dbReference>
<comment type="similarity">
    <text evidence="1 5">Belongs to the aldehyde dehydrogenase family.</text>
</comment>